<dbReference type="Proteomes" id="UP001170023">
    <property type="component" value="Unassembled WGS sequence"/>
</dbReference>
<evidence type="ECO:0000313" key="5">
    <source>
        <dbReference type="Proteomes" id="UP000284205"/>
    </source>
</evidence>
<sequence length="467" mass="52548">MEIIKNYLKYSLWLVLTVFVALFGLHWLPAITIDGHTMRRVDILGDLRYPEPETAVADSDSIPLPPVIKPAFVDTCRAGMTCIEDYSDSTQRGMAPFYEALDRLSSSSSDSDADDKLVRIAVFGDSFIEADIMTADLREMFQKRFGGCGVGFVTITSMTSGYRPTVRHTFGGWSSHSVMDTVYFDRKKQGISGHYFIPRSGAYVELRGQNKYASLLDTCQQASIFFYNRDSVQLSARVNRGESRSYSLGASGHLQKIQVNGRIGSIRWSVDRADSTLFYGLAMDGKQGIILDNFSLRGSSGLSLRGIPKQMLRQFNEQRPYDLIILEYGLNVATERGRNYDNYQKGLLTAINHLKECFPQAGILLLSVGDRDYKTETGDLRTMPGVKNLIRYQQNIAAESGIAFWNMFEAMGGEGSMAKLVHAKPSMANYDYTHINFRGGKHLAGLLYETLIYGKEQYDRRRAYEKE</sequence>
<dbReference type="Gene3D" id="3.40.50.1110">
    <property type="entry name" value="SGNH hydrolase"/>
    <property type="match status" value="1"/>
</dbReference>
<evidence type="ECO:0000313" key="2">
    <source>
        <dbReference type="EMBL" id="MDO6359375.1"/>
    </source>
</evidence>
<dbReference type="Proteomes" id="UP000284431">
    <property type="component" value="Unassembled WGS sequence"/>
</dbReference>
<keyword evidence="2" id="KW-0378">Hydrolase</keyword>
<dbReference type="EMBL" id="JAUONL010000017">
    <property type="protein sequence ID" value="MDO6359375.1"/>
    <property type="molecule type" value="Genomic_DNA"/>
</dbReference>
<evidence type="ECO:0000313" key="4">
    <source>
        <dbReference type="EMBL" id="RGY21910.1"/>
    </source>
</evidence>
<keyword evidence="1" id="KW-0812">Transmembrane</keyword>
<evidence type="ECO:0000313" key="3">
    <source>
        <dbReference type="EMBL" id="RGR68432.1"/>
    </source>
</evidence>
<protein>
    <submittedName>
        <fullName evidence="2">SGNH/GDSL hydrolase family protein</fullName>
    </submittedName>
</protein>
<dbReference type="InterPro" id="IPR036514">
    <property type="entry name" value="SGNH_hydro_sf"/>
</dbReference>
<comment type="caution">
    <text evidence="3">The sequence shown here is derived from an EMBL/GenBank/DDBJ whole genome shotgun (WGS) entry which is preliminary data.</text>
</comment>
<reference evidence="5 6" key="1">
    <citation type="submission" date="2018-08" db="EMBL/GenBank/DDBJ databases">
        <title>A genome reference for cultivated species of the human gut microbiota.</title>
        <authorList>
            <person name="Zou Y."/>
            <person name="Xue W."/>
            <person name="Luo G."/>
        </authorList>
    </citation>
    <scope>NUCLEOTIDE SEQUENCE [LARGE SCALE GENOMIC DNA]</scope>
    <source>
        <strain evidence="3 5">AF24-29LB</strain>
        <strain evidence="4 6">OF02-6LB</strain>
    </source>
</reference>
<keyword evidence="1" id="KW-1133">Transmembrane helix</keyword>
<reference evidence="2" key="2">
    <citation type="submission" date="2023-07" db="EMBL/GenBank/DDBJ databases">
        <title>Whole Genome Sequencing of Colonoscopy isolates.</title>
        <authorList>
            <person name="Surve S.V."/>
            <person name="Valls R.A."/>
            <person name="Barrak K.E."/>
            <person name="Gardner T.B."/>
            <person name="O'Toole G.A."/>
        </authorList>
    </citation>
    <scope>NUCLEOTIDE SEQUENCE</scope>
    <source>
        <strain evidence="2">GP0119</strain>
    </source>
</reference>
<dbReference type="Proteomes" id="UP000284205">
    <property type="component" value="Unassembled WGS sequence"/>
</dbReference>
<evidence type="ECO:0000313" key="6">
    <source>
        <dbReference type="Proteomes" id="UP000284431"/>
    </source>
</evidence>
<dbReference type="Gene3D" id="2.60.120.1360">
    <property type="match status" value="1"/>
</dbReference>
<dbReference type="CDD" id="cd01825">
    <property type="entry name" value="SGNH_hydrolase_peri1"/>
    <property type="match status" value="1"/>
</dbReference>
<keyword evidence="1" id="KW-0472">Membrane</keyword>
<dbReference type="GO" id="GO:0016788">
    <property type="term" value="F:hydrolase activity, acting on ester bonds"/>
    <property type="evidence" value="ECO:0007669"/>
    <property type="project" value="UniProtKB-ARBA"/>
</dbReference>
<dbReference type="SUPFAM" id="SSF52266">
    <property type="entry name" value="SGNH hydrolase"/>
    <property type="match status" value="1"/>
</dbReference>
<organism evidence="3 5">
    <name type="scientific">Bacteroides caccae</name>
    <dbReference type="NCBI Taxonomy" id="47678"/>
    <lineage>
        <taxon>Bacteria</taxon>
        <taxon>Pseudomonadati</taxon>
        <taxon>Bacteroidota</taxon>
        <taxon>Bacteroidia</taxon>
        <taxon>Bacteroidales</taxon>
        <taxon>Bacteroidaceae</taxon>
        <taxon>Bacteroides</taxon>
    </lineage>
</organism>
<gene>
    <name evidence="3" type="ORF">DWY26_16620</name>
    <name evidence="4" type="ORF">DXA49_20360</name>
    <name evidence="2" type="ORF">Q4469_17120</name>
</gene>
<dbReference type="AlphaFoldDB" id="A0A413MGZ0"/>
<accession>A0A413MGZ0</accession>
<name>A0A413MGZ0_9BACE</name>
<evidence type="ECO:0000256" key="1">
    <source>
        <dbReference type="SAM" id="Phobius"/>
    </source>
</evidence>
<dbReference type="EMBL" id="QRUO01000017">
    <property type="protein sequence ID" value="RGR68432.1"/>
    <property type="molecule type" value="Genomic_DNA"/>
</dbReference>
<proteinExistence type="predicted"/>
<feature type="transmembrane region" description="Helical" evidence="1">
    <location>
        <begin position="12"/>
        <end position="30"/>
    </location>
</feature>
<dbReference type="RefSeq" id="WP_122118536.1">
    <property type="nucleotide sequence ID" value="NZ_CP134819.1"/>
</dbReference>
<dbReference type="EMBL" id="QSCS01000045">
    <property type="protein sequence ID" value="RGY21910.1"/>
    <property type="molecule type" value="Genomic_DNA"/>
</dbReference>